<dbReference type="GO" id="GO:0033863">
    <property type="term" value="F:ribose 1,5-bisphosphate phosphokinase activity"/>
    <property type="evidence" value="ECO:0007669"/>
    <property type="project" value="UniProtKB-UniRule"/>
</dbReference>
<keyword evidence="5 6" id="KW-0067">ATP-binding</keyword>
<comment type="pathway">
    <text evidence="2 6">Metabolic intermediate biosynthesis; 5-phospho-alpha-D-ribose 1-diphosphate biosynthesis; 5-phospho-alpha-D-ribose 1-diphosphate from D-ribose 5-phosphate (route II): step 3/3.</text>
</comment>
<feature type="binding site" evidence="6">
    <location>
        <begin position="18"/>
        <end position="25"/>
    </location>
    <ligand>
        <name>ATP</name>
        <dbReference type="ChEBI" id="CHEBI:30616"/>
    </ligand>
</feature>
<evidence type="ECO:0000256" key="6">
    <source>
        <dbReference type="HAMAP-Rule" id="MF_00836"/>
    </source>
</evidence>
<gene>
    <name evidence="6 8" type="primary">phnN</name>
    <name evidence="8" type="ORF">GCM10011322_15800</name>
</gene>
<dbReference type="InterPro" id="IPR027417">
    <property type="entry name" value="P-loop_NTPase"/>
</dbReference>
<comment type="caution">
    <text evidence="8">The sequence shown here is derived from an EMBL/GenBank/DDBJ whole genome shotgun (WGS) entry which is preliminary data.</text>
</comment>
<sequence>MSGAADRSGPGALVLVVGPSGVGKDTLIDGARAALAGDERIRFPHRLVTRPVSAHEAHDTISQADFDEGVATGRFALWWRAHGLGYAIPRKVTQAVEDGAVCVVNGSRSRVEAARAALPGVVVVEVTAPREVLAARIAARGRDEDAQARLARSDGLAPIEADVTIVNDRSPEEGIAALVAALRGIGTRGVAGALEEVGARQ</sequence>
<dbReference type="GO" id="GO:0005829">
    <property type="term" value="C:cytosol"/>
    <property type="evidence" value="ECO:0007669"/>
    <property type="project" value="TreeGrafter"/>
</dbReference>
<dbReference type="Gene3D" id="3.40.50.300">
    <property type="entry name" value="P-loop containing nucleotide triphosphate hydrolases"/>
    <property type="match status" value="1"/>
</dbReference>
<comment type="catalytic activity">
    <reaction evidence="1 6">
        <text>alpha-D-ribose 1,5-bisphosphate + ATP = 5-phospho-alpha-D-ribose 1-diphosphate + ADP</text>
        <dbReference type="Rhea" id="RHEA:20109"/>
        <dbReference type="ChEBI" id="CHEBI:30616"/>
        <dbReference type="ChEBI" id="CHEBI:58017"/>
        <dbReference type="ChEBI" id="CHEBI:68688"/>
        <dbReference type="ChEBI" id="CHEBI:456216"/>
        <dbReference type="EC" id="2.7.4.23"/>
    </reaction>
</comment>
<protein>
    <recommendedName>
        <fullName evidence="6">Ribose 1,5-bisphosphate phosphokinase PhnN</fullName>
        <ecNumber evidence="6">2.7.4.23</ecNumber>
    </recommendedName>
    <alternativeName>
        <fullName evidence="6">Ribose 1,5-bisphosphokinase</fullName>
    </alternativeName>
</protein>
<reference evidence="8 9" key="1">
    <citation type="journal article" date="2014" name="Int. J. Syst. Evol. Microbiol.">
        <title>Complete genome sequence of Corynebacterium casei LMG S-19264T (=DSM 44701T), isolated from a smear-ripened cheese.</title>
        <authorList>
            <consortium name="US DOE Joint Genome Institute (JGI-PGF)"/>
            <person name="Walter F."/>
            <person name="Albersmeier A."/>
            <person name="Kalinowski J."/>
            <person name="Ruckert C."/>
        </authorList>
    </citation>
    <scope>NUCLEOTIDE SEQUENCE [LARGE SCALE GENOMIC DNA]</scope>
    <source>
        <strain evidence="8 9">CGMCC 1.9161</strain>
    </source>
</reference>
<dbReference type="SUPFAM" id="SSF52540">
    <property type="entry name" value="P-loop containing nucleoside triphosphate hydrolases"/>
    <property type="match status" value="1"/>
</dbReference>
<keyword evidence="3 6" id="KW-0808">Transferase</keyword>
<dbReference type="NCBIfam" id="TIGR02322">
    <property type="entry name" value="phosphon_PhnN"/>
    <property type="match status" value="1"/>
</dbReference>
<dbReference type="PANTHER" id="PTHR23117">
    <property type="entry name" value="GUANYLATE KINASE-RELATED"/>
    <property type="match status" value="1"/>
</dbReference>
<dbReference type="InterPro" id="IPR008145">
    <property type="entry name" value="GK/Ca_channel_bsu"/>
</dbReference>
<dbReference type="GO" id="GO:0006015">
    <property type="term" value="P:5-phosphoribose 1-diphosphate biosynthetic process"/>
    <property type="evidence" value="ECO:0007669"/>
    <property type="project" value="UniProtKB-UniRule"/>
</dbReference>
<dbReference type="RefSeq" id="WP_188911418.1">
    <property type="nucleotide sequence ID" value="NZ_BMMF01000004.1"/>
</dbReference>
<evidence type="ECO:0000256" key="1">
    <source>
        <dbReference type="ARBA" id="ARBA00000373"/>
    </source>
</evidence>
<dbReference type="GO" id="GO:0005524">
    <property type="term" value="F:ATP binding"/>
    <property type="evidence" value="ECO:0007669"/>
    <property type="project" value="UniProtKB-KW"/>
</dbReference>
<evidence type="ECO:0000256" key="3">
    <source>
        <dbReference type="ARBA" id="ARBA00022679"/>
    </source>
</evidence>
<dbReference type="PANTHER" id="PTHR23117:SF8">
    <property type="entry name" value="RIBOSE 1,5-BISPHOSPHATE PHOSPHOKINASE PHNN"/>
    <property type="match status" value="1"/>
</dbReference>
<feature type="domain" description="Guanylate kinase/L-type calcium channel beta subunit" evidence="7">
    <location>
        <begin position="10"/>
        <end position="183"/>
    </location>
</feature>
<accession>A0A917Q6L2</accession>
<keyword evidence="4 6" id="KW-0547">Nucleotide-binding</keyword>
<dbReference type="Proteomes" id="UP000600449">
    <property type="component" value="Unassembled WGS sequence"/>
</dbReference>
<keyword evidence="9" id="KW-1185">Reference proteome</keyword>
<dbReference type="InterPro" id="IPR012699">
    <property type="entry name" value="PhnN"/>
</dbReference>
<evidence type="ECO:0000256" key="5">
    <source>
        <dbReference type="ARBA" id="ARBA00022840"/>
    </source>
</evidence>
<evidence type="ECO:0000259" key="7">
    <source>
        <dbReference type="SMART" id="SM00072"/>
    </source>
</evidence>
<dbReference type="AlphaFoldDB" id="A0A917Q6L2"/>
<comment type="similarity">
    <text evidence="6">Belongs to the ribose 1,5-bisphosphokinase family.</text>
</comment>
<evidence type="ECO:0000313" key="9">
    <source>
        <dbReference type="Proteomes" id="UP000600449"/>
    </source>
</evidence>
<name>A0A917Q6L2_9HYPH</name>
<dbReference type="SMART" id="SM00072">
    <property type="entry name" value="GuKc"/>
    <property type="match status" value="1"/>
</dbReference>
<proteinExistence type="inferred from homology"/>
<dbReference type="HAMAP" id="MF_00836">
    <property type="entry name" value="PhnN"/>
    <property type="match status" value="1"/>
</dbReference>
<organism evidence="8 9">
    <name type="scientific">Salinarimonas ramus</name>
    <dbReference type="NCBI Taxonomy" id="690164"/>
    <lineage>
        <taxon>Bacteria</taxon>
        <taxon>Pseudomonadati</taxon>
        <taxon>Pseudomonadota</taxon>
        <taxon>Alphaproteobacteria</taxon>
        <taxon>Hyphomicrobiales</taxon>
        <taxon>Salinarimonadaceae</taxon>
        <taxon>Salinarimonas</taxon>
    </lineage>
</organism>
<dbReference type="EMBL" id="BMMF01000004">
    <property type="protein sequence ID" value="GGK30134.1"/>
    <property type="molecule type" value="Genomic_DNA"/>
</dbReference>
<dbReference type="EC" id="2.7.4.23" evidence="6"/>
<evidence type="ECO:0000256" key="4">
    <source>
        <dbReference type="ARBA" id="ARBA00022741"/>
    </source>
</evidence>
<comment type="function">
    <text evidence="6">Catalyzes the phosphorylation of ribose 1,5-bisphosphate to 5-phospho-D-ribosyl alpha-1-diphosphate (PRPP).</text>
</comment>
<evidence type="ECO:0000256" key="2">
    <source>
        <dbReference type="ARBA" id="ARBA00005069"/>
    </source>
</evidence>
<dbReference type="GO" id="GO:0019634">
    <property type="term" value="P:organic phosphonate metabolic process"/>
    <property type="evidence" value="ECO:0007669"/>
    <property type="project" value="UniProtKB-UniRule"/>
</dbReference>
<evidence type="ECO:0000313" key="8">
    <source>
        <dbReference type="EMBL" id="GGK30134.1"/>
    </source>
</evidence>